<dbReference type="Proteomes" id="UP000202259">
    <property type="component" value="Chromosome"/>
</dbReference>
<evidence type="ECO:0000313" key="2">
    <source>
        <dbReference type="Proteomes" id="UP000202259"/>
    </source>
</evidence>
<dbReference type="KEGG" id="cber:B5D82_18120"/>
<gene>
    <name evidence="1" type="ORF">B5D82_18120</name>
</gene>
<name>A0A222GCB6_9GAMM</name>
<dbReference type="AlphaFoldDB" id="A0A222GCB6"/>
<evidence type="ECO:0000313" key="1">
    <source>
        <dbReference type="EMBL" id="ASP49519.1"/>
    </source>
</evidence>
<evidence type="ECO:0008006" key="3">
    <source>
        <dbReference type="Google" id="ProtNLM"/>
    </source>
</evidence>
<dbReference type="SMART" id="SM00028">
    <property type="entry name" value="TPR"/>
    <property type="match status" value="4"/>
</dbReference>
<dbReference type="InterPro" id="IPR011990">
    <property type="entry name" value="TPR-like_helical_dom_sf"/>
</dbReference>
<dbReference type="InterPro" id="IPR019734">
    <property type="entry name" value="TPR_rpt"/>
</dbReference>
<keyword evidence="2" id="KW-1185">Reference proteome</keyword>
<reference evidence="1 2" key="1">
    <citation type="submission" date="2017-08" db="EMBL/GenBank/DDBJ databases">
        <title>Complete genome of Colwellia sp. NB097-1, a psychrophile bacterium ioslated from Bering Sea.</title>
        <authorList>
            <person name="Chen X."/>
        </authorList>
    </citation>
    <scope>NUCLEOTIDE SEQUENCE [LARGE SCALE GENOMIC DNA]</scope>
    <source>
        <strain evidence="1 2">NB097-1</strain>
    </source>
</reference>
<dbReference type="Gene3D" id="1.25.40.10">
    <property type="entry name" value="Tetratricopeptide repeat domain"/>
    <property type="match status" value="1"/>
</dbReference>
<organism evidence="1 2">
    <name type="scientific">Cognaticolwellia beringensis</name>
    <dbReference type="NCBI Taxonomy" id="1967665"/>
    <lineage>
        <taxon>Bacteria</taxon>
        <taxon>Pseudomonadati</taxon>
        <taxon>Pseudomonadota</taxon>
        <taxon>Gammaproteobacteria</taxon>
        <taxon>Alteromonadales</taxon>
        <taxon>Colwelliaceae</taxon>
        <taxon>Cognaticolwellia</taxon>
    </lineage>
</organism>
<dbReference type="EMBL" id="CP020465">
    <property type="protein sequence ID" value="ASP49519.1"/>
    <property type="molecule type" value="Genomic_DNA"/>
</dbReference>
<dbReference type="SUPFAM" id="SSF48452">
    <property type="entry name" value="TPR-like"/>
    <property type="match status" value="2"/>
</dbReference>
<accession>A0A222GCB6</accession>
<sequence length="360" mass="41496">MLVVLYSNFAFSYNTTGIEQELSQQISVNPQAVFYKIEALLSDPELPLTLKTKLLVIQAEVAYIIDQPEKILEYSKSALATGLLNEPWHTRVLISQSRGYFQRGQFKEFFATANMAVLKAEQSNLLNYKIAALVERAYAYSLLGNNAKARKDLTLAIKYLELLPSVFDKAIILERFSSANKRIGEIEIAKKYQLQANEIYMQNGSPHYLSIGYYNLARIYHEVKDWQQASDWVLKSYREALKDKNKLNQAFSLSRLSEYQNNLGNFLQAKNYLNEAIIAADASTSERVKIHVRKNMATILSQNKEFEESQSLLLETIIMAKTYQMQRDQIELMQMLAETYYQLKAFEKAYLTLKEANLLY</sequence>
<protein>
    <recommendedName>
        <fullName evidence="3">MalT-like TPR region domain-containing protein</fullName>
    </recommendedName>
</protein>
<proteinExistence type="predicted"/>